<gene>
    <name evidence="3" type="ORF">CLTEP_05470</name>
</gene>
<dbReference type="PATRIC" id="fig|1121338.3.peg.552"/>
<dbReference type="InterPro" id="IPR040764">
    <property type="entry name" value="CvfB_WH"/>
</dbReference>
<dbReference type="AlphaFoldDB" id="A0A151B724"/>
<dbReference type="InterPro" id="IPR012340">
    <property type="entry name" value="NA-bd_OB-fold"/>
</dbReference>
<feature type="domain" description="S1 motif" evidence="2">
    <location>
        <begin position="146"/>
        <end position="209"/>
    </location>
</feature>
<dbReference type="Proteomes" id="UP000075531">
    <property type="component" value="Unassembled WGS sequence"/>
</dbReference>
<proteinExistence type="inferred from homology"/>
<name>A0A151B724_9CLOT</name>
<dbReference type="EMBL" id="LTBA01000002">
    <property type="protein sequence ID" value="KYH35603.1"/>
    <property type="molecule type" value="Genomic_DNA"/>
</dbReference>
<comment type="caution">
    <text evidence="3">The sequence shown here is derived from an EMBL/GenBank/DDBJ whole genome shotgun (WGS) entry which is preliminary data.</text>
</comment>
<dbReference type="SUPFAM" id="SSF50249">
    <property type="entry name" value="Nucleic acid-binding proteins"/>
    <property type="match status" value="1"/>
</dbReference>
<dbReference type="InterPro" id="IPR003029">
    <property type="entry name" value="S1_domain"/>
</dbReference>
<dbReference type="InterPro" id="IPR014464">
    <property type="entry name" value="CvfB_fam"/>
</dbReference>
<dbReference type="PANTHER" id="PTHR37296:SF1">
    <property type="entry name" value="CONSERVED VIRULENCE FACTOR B"/>
    <property type="match status" value="1"/>
</dbReference>
<reference evidence="3 4" key="1">
    <citation type="submission" date="2016-02" db="EMBL/GenBank/DDBJ databases">
        <title>Genome sequence of Clostridium tepidiprofundi DSM 19306.</title>
        <authorList>
            <person name="Poehlein A."/>
            <person name="Daniel R."/>
        </authorList>
    </citation>
    <scope>NUCLEOTIDE SEQUENCE [LARGE SCALE GENOMIC DNA]</scope>
    <source>
        <strain evidence="3 4">DSM 19306</strain>
    </source>
</reference>
<dbReference type="PIRSF" id="PIRSF012524">
    <property type="entry name" value="YitL_S1"/>
    <property type="match status" value="1"/>
</dbReference>
<dbReference type="RefSeq" id="WP_066822217.1">
    <property type="nucleotide sequence ID" value="NZ_LTBA01000002.1"/>
</dbReference>
<dbReference type="Gene3D" id="2.40.50.140">
    <property type="entry name" value="Nucleic acid-binding proteins"/>
    <property type="match status" value="2"/>
</dbReference>
<keyword evidence="4" id="KW-1185">Reference proteome</keyword>
<dbReference type="SMART" id="SM00316">
    <property type="entry name" value="S1"/>
    <property type="match status" value="3"/>
</dbReference>
<organism evidence="3 4">
    <name type="scientific">Clostridium tepidiprofundi DSM 19306</name>
    <dbReference type="NCBI Taxonomy" id="1121338"/>
    <lineage>
        <taxon>Bacteria</taxon>
        <taxon>Bacillati</taxon>
        <taxon>Bacillota</taxon>
        <taxon>Clostridia</taxon>
        <taxon>Eubacteriales</taxon>
        <taxon>Clostridiaceae</taxon>
        <taxon>Clostridium</taxon>
    </lineage>
</organism>
<comment type="similarity">
    <text evidence="1">Belongs to the CvfB family.</text>
</comment>
<evidence type="ECO:0000313" key="4">
    <source>
        <dbReference type="Proteomes" id="UP000075531"/>
    </source>
</evidence>
<dbReference type="InterPro" id="IPR036388">
    <property type="entry name" value="WH-like_DNA-bd_sf"/>
</dbReference>
<dbReference type="GO" id="GO:0003676">
    <property type="term" value="F:nucleic acid binding"/>
    <property type="evidence" value="ECO:0007669"/>
    <property type="project" value="InterPro"/>
</dbReference>
<evidence type="ECO:0000313" key="3">
    <source>
        <dbReference type="EMBL" id="KYH35603.1"/>
    </source>
</evidence>
<dbReference type="STRING" id="1121338.CLTEP_05470"/>
<protein>
    <recommendedName>
        <fullName evidence="2">S1 motif domain-containing protein</fullName>
    </recommendedName>
</protein>
<dbReference type="OrthoDB" id="9801597at2"/>
<sequence>MVKIGEINALKVIRICDFGYYLDANTGNTDDDILLPKKSALDKELEVGQEVEAFIYKDSRDRIIATLKEPKAKVGEIAYLEVVDSTKIGYFIDFGLERDILVPFKEVAYKLEVGKKYLFYIYLDKTERIAATTYVDKHLHNTNAYDIGTEVTATVYGIQTNGSLMVAIDDTFRGVILKNEYFNHIKPGERLYVRIKKYYEDGKMGVTPRKTRLEEMSDIEYKILDYLNSKGGFMKFNDKSSPQEIKETFQTSKNTFKRALGALMKKGRISQDESGTSLIK</sequence>
<dbReference type="PANTHER" id="PTHR37296">
    <property type="entry name" value="CONSERVED VIRULENCE FACTOR B"/>
    <property type="match status" value="1"/>
</dbReference>
<evidence type="ECO:0000256" key="1">
    <source>
        <dbReference type="PIRNR" id="PIRNR012524"/>
    </source>
</evidence>
<dbReference type="InterPro" id="IPR039566">
    <property type="entry name" value="CvfB_S1_st"/>
</dbReference>
<feature type="domain" description="S1 motif" evidence="2">
    <location>
        <begin position="73"/>
        <end position="134"/>
    </location>
</feature>
<feature type="domain" description="S1 motif" evidence="2">
    <location>
        <begin position="3"/>
        <end position="68"/>
    </location>
</feature>
<dbReference type="Pfam" id="PF17783">
    <property type="entry name" value="WHD_CvfB"/>
    <property type="match status" value="1"/>
</dbReference>
<evidence type="ECO:0000259" key="2">
    <source>
        <dbReference type="SMART" id="SM00316"/>
    </source>
</evidence>
<dbReference type="Gene3D" id="1.10.10.10">
    <property type="entry name" value="Winged helix-like DNA-binding domain superfamily/Winged helix DNA-binding domain"/>
    <property type="match status" value="1"/>
</dbReference>
<accession>A0A151B724</accession>
<dbReference type="Pfam" id="PF13509">
    <property type="entry name" value="S1_2"/>
    <property type="match status" value="2"/>
</dbReference>